<evidence type="ECO:0000259" key="8">
    <source>
        <dbReference type="Pfam" id="PF00370"/>
    </source>
</evidence>
<accession>A0A9D2LZ23</accession>
<comment type="caution">
    <text evidence="10">The sequence shown here is derived from an EMBL/GenBank/DDBJ whole genome shotgun (WGS) entry which is preliminary data.</text>
</comment>
<evidence type="ECO:0000259" key="9">
    <source>
        <dbReference type="Pfam" id="PF02782"/>
    </source>
</evidence>
<keyword evidence="2" id="KW-0808">Transferase</keyword>
<evidence type="ECO:0000256" key="1">
    <source>
        <dbReference type="ARBA" id="ARBA00009156"/>
    </source>
</evidence>
<dbReference type="InterPro" id="IPR000577">
    <property type="entry name" value="Carb_kinase_FGGY"/>
</dbReference>
<sequence length="481" mass="52930">MSRVLAFDFGASSGRAILGAYENGELSYQEVHRFENNPRDKDGHFRWDFEDLLANVRLGAQKAGPVDSLAFDTWGVDFGLLDAQGRLLEDPVHYRDQRTAGLVEEAFQSLPAGALYGATGTQILNINSLYQLLALQQQEPQLWEKAHRLLFMPDLFAWALCGAQACETTIASTSQLLDPRSQSWSQQVLSAFHIPQELFAPLVKSGTVVGEYQGAKVIAAAGHDTQCAVAALPAPEKDAAFLSCGTWSLLGCELEEAVLTEQSRVLGLSNEIGANGKVNYLKNIIGLWLIQESRRQWRREGQEYSYADLERLALEAQPLRSFIDPDAPEFAPPGDIPGRVRDFCRRTGQPVPETVGQVMRCIYESLALKYRFALGQLTQATGKKFSALHVLGGGTKDGLLCRMTAACTGIPVIAGPVEATALGNILIQLKALGQLESIAQGRELIARTEKVTRYEPQDHASWEASYQTYETILRHADTKTF</sequence>
<dbReference type="SUPFAM" id="SSF53067">
    <property type="entry name" value="Actin-like ATPase domain"/>
    <property type="match status" value="2"/>
</dbReference>
<evidence type="ECO:0000313" key="10">
    <source>
        <dbReference type="EMBL" id="HJB38415.1"/>
    </source>
</evidence>
<comment type="similarity">
    <text evidence="1">Belongs to the FGGY kinase family.</text>
</comment>
<dbReference type="Pfam" id="PF00370">
    <property type="entry name" value="FGGY_N"/>
    <property type="match status" value="1"/>
</dbReference>
<evidence type="ECO:0000256" key="7">
    <source>
        <dbReference type="ARBA" id="ARBA00023308"/>
    </source>
</evidence>
<dbReference type="Gene3D" id="3.30.420.40">
    <property type="match status" value="2"/>
</dbReference>
<dbReference type="AlphaFoldDB" id="A0A9D2LZ23"/>
<name>A0A9D2LZ23_9FIRM</name>
<keyword evidence="4" id="KW-0418">Kinase</keyword>
<dbReference type="EMBL" id="DWXZ01000215">
    <property type="protein sequence ID" value="HJB38415.1"/>
    <property type="molecule type" value="Genomic_DNA"/>
</dbReference>
<keyword evidence="6" id="KW-1015">Disulfide bond</keyword>
<dbReference type="InterPro" id="IPR013449">
    <property type="entry name" value="Rhamnulokinase"/>
</dbReference>
<dbReference type="InterPro" id="IPR018484">
    <property type="entry name" value="FGGY_N"/>
</dbReference>
<dbReference type="GO" id="GO:0005524">
    <property type="term" value="F:ATP binding"/>
    <property type="evidence" value="ECO:0007669"/>
    <property type="project" value="UniProtKB-KW"/>
</dbReference>
<proteinExistence type="inferred from homology"/>
<keyword evidence="3" id="KW-0547">Nucleotide-binding</keyword>
<dbReference type="PANTHER" id="PTHR10196">
    <property type="entry name" value="SUGAR KINASE"/>
    <property type="match status" value="1"/>
</dbReference>
<evidence type="ECO:0000256" key="6">
    <source>
        <dbReference type="ARBA" id="ARBA00023157"/>
    </source>
</evidence>
<dbReference type="PIRSF" id="PIRSF000538">
    <property type="entry name" value="GlpK"/>
    <property type="match status" value="1"/>
</dbReference>
<evidence type="ECO:0000256" key="5">
    <source>
        <dbReference type="ARBA" id="ARBA00022840"/>
    </source>
</evidence>
<feature type="domain" description="Carbohydrate kinase FGGY C-terminal" evidence="9">
    <location>
        <begin position="241"/>
        <end position="431"/>
    </location>
</feature>
<evidence type="ECO:0000313" key="11">
    <source>
        <dbReference type="Proteomes" id="UP000824214"/>
    </source>
</evidence>
<reference evidence="10" key="1">
    <citation type="journal article" date="2021" name="PeerJ">
        <title>Extensive microbial diversity within the chicken gut microbiome revealed by metagenomics and culture.</title>
        <authorList>
            <person name="Gilroy R."/>
            <person name="Ravi A."/>
            <person name="Getino M."/>
            <person name="Pursley I."/>
            <person name="Horton D.L."/>
            <person name="Alikhan N.F."/>
            <person name="Baker D."/>
            <person name="Gharbi K."/>
            <person name="Hall N."/>
            <person name="Watson M."/>
            <person name="Adriaenssens E.M."/>
            <person name="Foster-Nyarko E."/>
            <person name="Jarju S."/>
            <person name="Secka A."/>
            <person name="Antonio M."/>
            <person name="Oren A."/>
            <person name="Chaudhuri R.R."/>
            <person name="La Ragione R."/>
            <person name="Hildebrand F."/>
            <person name="Pallen M.J."/>
        </authorList>
    </citation>
    <scope>NUCLEOTIDE SEQUENCE</scope>
    <source>
        <strain evidence="10">ChiBcolR8-3208</strain>
    </source>
</reference>
<reference evidence="10" key="2">
    <citation type="submission" date="2021-04" db="EMBL/GenBank/DDBJ databases">
        <authorList>
            <person name="Gilroy R."/>
        </authorList>
    </citation>
    <scope>NUCLEOTIDE SEQUENCE</scope>
    <source>
        <strain evidence="10">ChiBcolR8-3208</strain>
    </source>
</reference>
<dbReference type="PANTHER" id="PTHR10196:SF93">
    <property type="entry name" value="L-RHAMNULOKINASE"/>
    <property type="match status" value="1"/>
</dbReference>
<dbReference type="InterPro" id="IPR043129">
    <property type="entry name" value="ATPase_NBD"/>
</dbReference>
<gene>
    <name evidence="10" type="ORF">H9942_10185</name>
</gene>
<evidence type="ECO:0000256" key="4">
    <source>
        <dbReference type="ARBA" id="ARBA00022777"/>
    </source>
</evidence>
<dbReference type="GO" id="GO:0006071">
    <property type="term" value="P:glycerol metabolic process"/>
    <property type="evidence" value="ECO:0007669"/>
    <property type="project" value="TreeGrafter"/>
</dbReference>
<dbReference type="Proteomes" id="UP000824214">
    <property type="component" value="Unassembled WGS sequence"/>
</dbReference>
<organism evidence="10 11">
    <name type="scientific">Candidatus Acutalibacter ornithocaccae</name>
    <dbReference type="NCBI Taxonomy" id="2838416"/>
    <lineage>
        <taxon>Bacteria</taxon>
        <taxon>Bacillati</taxon>
        <taxon>Bacillota</taxon>
        <taxon>Clostridia</taxon>
        <taxon>Eubacteriales</taxon>
        <taxon>Acutalibacteraceae</taxon>
        <taxon>Acutalibacter</taxon>
    </lineage>
</organism>
<protein>
    <submittedName>
        <fullName evidence="10">Rhamnulokinase</fullName>
    </submittedName>
</protein>
<evidence type="ECO:0000256" key="2">
    <source>
        <dbReference type="ARBA" id="ARBA00022679"/>
    </source>
</evidence>
<dbReference type="GO" id="GO:0004370">
    <property type="term" value="F:glycerol kinase activity"/>
    <property type="evidence" value="ECO:0007669"/>
    <property type="project" value="TreeGrafter"/>
</dbReference>
<dbReference type="GO" id="GO:0008993">
    <property type="term" value="F:rhamnulokinase activity"/>
    <property type="evidence" value="ECO:0007669"/>
    <property type="project" value="InterPro"/>
</dbReference>
<feature type="domain" description="Carbohydrate kinase FGGY N-terminal" evidence="8">
    <location>
        <begin position="4"/>
        <end position="226"/>
    </location>
</feature>
<evidence type="ECO:0000256" key="3">
    <source>
        <dbReference type="ARBA" id="ARBA00022741"/>
    </source>
</evidence>
<keyword evidence="7" id="KW-0684">Rhamnose metabolism</keyword>
<dbReference type="InterPro" id="IPR018485">
    <property type="entry name" value="FGGY_C"/>
</dbReference>
<keyword evidence="5" id="KW-0067">ATP-binding</keyword>
<dbReference type="CDD" id="cd07771">
    <property type="entry name" value="ASKHA_NBD_FGGY_RhaB-like"/>
    <property type="match status" value="1"/>
</dbReference>
<dbReference type="GO" id="GO:0005829">
    <property type="term" value="C:cytosol"/>
    <property type="evidence" value="ECO:0007669"/>
    <property type="project" value="TreeGrafter"/>
</dbReference>
<dbReference type="GO" id="GO:0019301">
    <property type="term" value="P:rhamnose catabolic process"/>
    <property type="evidence" value="ECO:0007669"/>
    <property type="project" value="InterPro"/>
</dbReference>
<dbReference type="Pfam" id="PF02782">
    <property type="entry name" value="FGGY_C"/>
    <property type="match status" value="1"/>
</dbReference>